<evidence type="ECO:0000313" key="2">
    <source>
        <dbReference type="Proteomes" id="UP001221217"/>
    </source>
</evidence>
<reference evidence="1 2" key="1">
    <citation type="submission" date="2022-12" db="EMBL/GenBank/DDBJ databases">
        <title>Metagenome assembled genome from gulf of manar.</title>
        <authorList>
            <person name="Kohli P."/>
            <person name="Pk S."/>
            <person name="Venkata Ramana C."/>
            <person name="Sasikala C."/>
        </authorList>
    </citation>
    <scope>NUCLEOTIDE SEQUENCE [LARGE SCALE GENOMIC DNA]</scope>
    <source>
        <strain evidence="1">JB008</strain>
    </source>
</reference>
<gene>
    <name evidence="1" type="ORF">PQJ61_10890</name>
</gene>
<dbReference type="Proteomes" id="UP001221217">
    <property type="component" value="Unassembled WGS sequence"/>
</dbReference>
<organism evidence="1 2">
    <name type="scientific">Candidatus Thalassospirochaeta sargassi</name>
    <dbReference type="NCBI Taxonomy" id="3119039"/>
    <lineage>
        <taxon>Bacteria</taxon>
        <taxon>Pseudomonadati</taxon>
        <taxon>Spirochaetota</taxon>
        <taxon>Spirochaetia</taxon>
        <taxon>Spirochaetales</taxon>
        <taxon>Spirochaetaceae</taxon>
        <taxon>Candidatus Thalassospirochaeta</taxon>
    </lineage>
</organism>
<proteinExistence type="predicted"/>
<dbReference type="EMBL" id="JAQQAL010000024">
    <property type="protein sequence ID" value="MDC7227255.1"/>
    <property type="molecule type" value="Genomic_DNA"/>
</dbReference>
<name>A0AAJ1MN37_9SPIO</name>
<dbReference type="AlphaFoldDB" id="A0AAJ1MN37"/>
<protein>
    <submittedName>
        <fullName evidence="1">Uncharacterized protein</fullName>
    </submittedName>
</protein>
<evidence type="ECO:0000313" key="1">
    <source>
        <dbReference type="EMBL" id="MDC7227255.1"/>
    </source>
</evidence>
<comment type="caution">
    <text evidence="1">The sequence shown here is derived from an EMBL/GenBank/DDBJ whole genome shotgun (WGS) entry which is preliminary data.</text>
</comment>
<sequence length="82" mass="9427">MSESLEEFYKNLLEIDDPWKGSSINRDSKSKEVVAVISIHDGEPLVDSQIKLNNNFHKQIDNFSNKNKQIEIPEVEPRALCL</sequence>
<accession>A0AAJ1MN37</accession>